<keyword evidence="1" id="KW-0472">Membrane</keyword>
<keyword evidence="3" id="KW-1185">Reference proteome</keyword>
<feature type="transmembrane region" description="Helical" evidence="1">
    <location>
        <begin position="12"/>
        <end position="34"/>
    </location>
</feature>
<feature type="transmembrane region" description="Helical" evidence="1">
    <location>
        <begin position="114"/>
        <end position="133"/>
    </location>
</feature>
<feature type="transmembrane region" description="Helical" evidence="1">
    <location>
        <begin position="91"/>
        <end position="108"/>
    </location>
</feature>
<evidence type="ECO:0000313" key="3">
    <source>
        <dbReference type="Proteomes" id="UP001327093"/>
    </source>
</evidence>
<reference evidence="2 3" key="1">
    <citation type="submission" date="2023-10" db="EMBL/GenBank/DDBJ databases">
        <title>Saccharopolyspora sp. nov., isolated from mangrove soil.</title>
        <authorList>
            <person name="Lu Y."/>
            <person name="Liu W."/>
        </authorList>
    </citation>
    <scope>NUCLEOTIDE SEQUENCE [LARGE SCALE GENOMIC DNA]</scope>
    <source>
        <strain evidence="2 3">S2-29</strain>
    </source>
</reference>
<gene>
    <name evidence="2" type="ORF">R4I43_06055</name>
</gene>
<evidence type="ECO:0000313" key="2">
    <source>
        <dbReference type="EMBL" id="MEB3366960.1"/>
    </source>
</evidence>
<dbReference type="EMBL" id="JAWLNX010000003">
    <property type="protein sequence ID" value="MEB3366960.1"/>
    <property type="molecule type" value="Genomic_DNA"/>
</dbReference>
<organism evidence="2 3">
    <name type="scientific">Saccharopolyspora mangrovi</name>
    <dbReference type="NCBI Taxonomy" id="3082379"/>
    <lineage>
        <taxon>Bacteria</taxon>
        <taxon>Bacillati</taxon>
        <taxon>Actinomycetota</taxon>
        <taxon>Actinomycetes</taxon>
        <taxon>Pseudonocardiales</taxon>
        <taxon>Pseudonocardiaceae</taxon>
        <taxon>Saccharopolyspora</taxon>
    </lineage>
</organism>
<feature type="transmembrane region" description="Helical" evidence="1">
    <location>
        <begin position="68"/>
        <end position="84"/>
    </location>
</feature>
<name>A0ABU6A6D6_9PSEU</name>
<proteinExistence type="predicted"/>
<feature type="transmembrane region" description="Helical" evidence="1">
    <location>
        <begin position="177"/>
        <end position="198"/>
    </location>
</feature>
<evidence type="ECO:0000256" key="1">
    <source>
        <dbReference type="SAM" id="Phobius"/>
    </source>
</evidence>
<comment type="caution">
    <text evidence="2">The sequence shown here is derived from an EMBL/GenBank/DDBJ whole genome shotgun (WGS) entry which is preliminary data.</text>
</comment>
<keyword evidence="1" id="KW-0812">Transmembrane</keyword>
<feature type="transmembrane region" description="Helical" evidence="1">
    <location>
        <begin position="43"/>
        <end position="62"/>
    </location>
</feature>
<sequence length="543" mass="55971">MHTHTGVSSVDYLALVLRVLLLTGTPLVAGIGLLRAGAEMRPWSAWIAGVGTAALAGLSAAVLHINTGFAITHVVLALAVPVALRWRGPSTFLGFALALLLIAEAALGHTSLAFFLDTIFVAVAVVWFGLALAKNWAPDSGLRPRPIALTAAIALVGAGIGQLVLSGVFDRRLWTTGYGITVLVLVIGAAAVLALTLALREERRAYRFGAIGVLAVVLAWATLPGIPAPHELPVPGTARIAQAAGAPVLVSPQRVGRNLVHFPESAGAGITVEQGDRVSRAVPVPGTSGTWAEVDLPPGGSDLVIRRGTDSGTVEVDTGDLPEVPGSADPECASAALGAIAAAAPGPVTCPDVELLAEDADALRKQVSYLADLEAPSISVVGDGTPRGKAATDVVLAEAAHRGLPVSDHPDGALVLVSGWAKASHTLERASFLYGMHLAPWLLHGPVVNSTAGAVLPLRFDPRDRGALTYGMTQANTFGDPPSLSGYRQWARARGENLTGEVTIYASAQVDVMHMGGHEHGGNLGQWIPQGTIVAISGPLTEK</sequence>
<accession>A0ABU6A6D6</accession>
<dbReference type="Proteomes" id="UP001327093">
    <property type="component" value="Unassembled WGS sequence"/>
</dbReference>
<keyword evidence="1" id="KW-1133">Transmembrane helix</keyword>
<protein>
    <submittedName>
        <fullName evidence="2">Uncharacterized protein</fullName>
    </submittedName>
</protein>
<feature type="transmembrane region" description="Helical" evidence="1">
    <location>
        <begin position="145"/>
        <end position="165"/>
    </location>
</feature>
<feature type="transmembrane region" description="Helical" evidence="1">
    <location>
        <begin position="205"/>
        <end position="223"/>
    </location>
</feature>
<dbReference type="RefSeq" id="WP_324264646.1">
    <property type="nucleotide sequence ID" value="NZ_JAWLNX010000003.1"/>
</dbReference>